<reference evidence="2 4" key="3">
    <citation type="submission" date="2018-07" db="EMBL/GenBank/DDBJ databases">
        <title>Genomic and Epidemiologic Investigation of an Indolent Hospital Outbreak.</title>
        <authorList>
            <person name="Johnson R.C."/>
            <person name="Deming C."/>
            <person name="Conlan S."/>
            <person name="Zellmer C.J."/>
            <person name="Michelin A.V."/>
            <person name="Lee-Lin S."/>
            <person name="Thomas P.J."/>
            <person name="Park M."/>
            <person name="Weingarten R.A."/>
            <person name="Less J."/>
            <person name="Dekker J.P."/>
            <person name="Frank K.M."/>
            <person name="Musser K.A."/>
            <person name="Mcquiston J.R."/>
            <person name="Henderson D.K."/>
            <person name="Lau A.F."/>
            <person name="Palmore T.N."/>
            <person name="Segre J.A."/>
        </authorList>
    </citation>
    <scope>NUCLEOTIDE SEQUENCE [LARGE SCALE GENOMIC DNA]</scope>
    <source>
        <strain evidence="2 4">SK-NIH.Env10_0317</strain>
    </source>
</reference>
<evidence type="ECO:0000313" key="2">
    <source>
        <dbReference type="EMBL" id="RSU99950.1"/>
    </source>
</evidence>
<dbReference type="STRING" id="93064.BRX40_09495"/>
<organism evidence="1 3">
    <name type="scientific">Sphingomonas koreensis</name>
    <dbReference type="NCBI Taxonomy" id="93064"/>
    <lineage>
        <taxon>Bacteria</taxon>
        <taxon>Pseudomonadati</taxon>
        <taxon>Pseudomonadota</taxon>
        <taxon>Alphaproteobacteria</taxon>
        <taxon>Sphingomonadales</taxon>
        <taxon>Sphingomonadaceae</taxon>
        <taxon>Sphingomonas</taxon>
    </lineage>
</organism>
<name>A0A1L6JAW2_9SPHN</name>
<dbReference type="Proteomes" id="UP000185161">
    <property type="component" value="Chromosome"/>
</dbReference>
<dbReference type="OrthoDB" id="7406309at2"/>
<evidence type="ECO:0000313" key="1">
    <source>
        <dbReference type="EMBL" id="APR52630.1"/>
    </source>
</evidence>
<reference evidence="3" key="2">
    <citation type="submission" date="2016-12" db="EMBL/GenBank/DDBJ databases">
        <title>Whole genome sequencing of Sphingomonas sp. ABOJV.</title>
        <authorList>
            <person name="Conlan S."/>
            <person name="Thomas P.J."/>
            <person name="Mullikin J."/>
            <person name="Palmore T.N."/>
            <person name="Frank K.M."/>
            <person name="Segre J.A."/>
        </authorList>
    </citation>
    <scope>NUCLEOTIDE SEQUENCE [LARGE SCALE GENOMIC DNA]</scope>
    <source>
        <strain evidence="3">ABOJV</strain>
    </source>
</reference>
<dbReference type="KEGG" id="skr:BRX40_09495"/>
<dbReference type="EMBL" id="CP018820">
    <property type="protein sequence ID" value="APR52630.1"/>
    <property type="molecule type" value="Genomic_DNA"/>
</dbReference>
<evidence type="ECO:0000313" key="4">
    <source>
        <dbReference type="Proteomes" id="UP000286681"/>
    </source>
</evidence>
<accession>A0A1L6JAW2</accession>
<sequence length="66" mass="7254">MDLNELLHRHQISLMCAASALCAEARIAHQGMASLYEDRIRALQPAQPGDTRLFVRSGDPALVQPV</sequence>
<dbReference type="RefSeq" id="WP_075151420.1">
    <property type="nucleotide sequence ID" value="NZ_CP018820.1"/>
</dbReference>
<proteinExistence type="predicted"/>
<reference evidence="1" key="1">
    <citation type="submission" date="2016-12" db="EMBL/GenBank/DDBJ databases">
        <title>Whole genome sequencing of Sphingomonas koreensis.</title>
        <authorList>
            <person name="Conlan S."/>
            <person name="Thomas P.J."/>
            <person name="Mullikin J."/>
            <person name="Palmore T.N."/>
            <person name="Frank K.M."/>
            <person name="Segre J.A."/>
        </authorList>
    </citation>
    <scope>NUCLEOTIDE SEQUENCE</scope>
    <source>
        <strain evidence="1">ABOJV</strain>
    </source>
</reference>
<dbReference type="AlphaFoldDB" id="A0A1L6JAW2"/>
<gene>
    <name evidence="1" type="ORF">BRX40_09495</name>
    <name evidence="2" type="ORF">CA257_18745</name>
</gene>
<protein>
    <submittedName>
        <fullName evidence="1">Uncharacterized protein</fullName>
    </submittedName>
</protein>
<evidence type="ECO:0000313" key="3">
    <source>
        <dbReference type="Proteomes" id="UP000185161"/>
    </source>
</evidence>
<dbReference type="GeneID" id="44132792"/>
<dbReference type="Proteomes" id="UP000286681">
    <property type="component" value="Unassembled WGS sequence"/>
</dbReference>
<keyword evidence="3" id="KW-1185">Reference proteome</keyword>
<dbReference type="EMBL" id="QQWO01000020">
    <property type="protein sequence ID" value="RSU99950.1"/>
    <property type="molecule type" value="Genomic_DNA"/>
</dbReference>